<dbReference type="PaxDb" id="39947-A0A0P0XME9"/>
<sequence>KTYSDSSQNWFELYTLLSMELWQKPTGYKLMQSEATSSATYLISADWTITESCKLSYKITLEDGEVDVYWLNTMGQEFLYEQLIFHKEEFATVWVYQSTSFIKSKGSGRVVTIAASTSFTNSIPLPLQYWNYGSVWKLQFCCMVFLISVKQACGAYGYLG</sequence>
<dbReference type="InParanoid" id="A0A0P0XME9"/>
<accession>A0A0P0XME9</accession>
<reference evidence="1 2" key="3">
    <citation type="journal article" date="2013" name="Rice">
        <title>Improvement of the Oryza sativa Nipponbare reference genome using next generation sequence and optical map data.</title>
        <authorList>
            <person name="Kawahara Y."/>
            <person name="de la Bastide M."/>
            <person name="Hamilton J.P."/>
            <person name="Kanamori H."/>
            <person name="McCombie W.R."/>
            <person name="Ouyang S."/>
            <person name="Schwartz D.C."/>
            <person name="Tanaka T."/>
            <person name="Wu J."/>
            <person name="Zhou S."/>
            <person name="Childs K.L."/>
            <person name="Davidson R.M."/>
            <person name="Lin H."/>
            <person name="Quesada-Ocampo L."/>
            <person name="Vaillancourt B."/>
            <person name="Sakai H."/>
            <person name="Lee S.S."/>
            <person name="Kim J."/>
            <person name="Numa H."/>
            <person name="Itoh T."/>
            <person name="Buell C.R."/>
            <person name="Matsumoto T."/>
        </authorList>
    </citation>
    <scope>NUCLEOTIDE SEQUENCE [LARGE SCALE GENOMIC DNA]</scope>
    <source>
        <strain evidence="2">cv. Nipponbare</strain>
    </source>
</reference>
<evidence type="ECO:0000313" key="2">
    <source>
        <dbReference type="Proteomes" id="UP000059680"/>
    </source>
</evidence>
<proteinExistence type="predicted"/>
<dbReference type="Gramene" id="Os09t0340400-01">
    <property type="protein sequence ID" value="Os09t0340400-01"/>
    <property type="gene ID" value="Os09g0340400"/>
</dbReference>
<name>A0A0P0XME9_ORYSJ</name>
<dbReference type="Proteomes" id="UP000059680">
    <property type="component" value="Chromosome 9"/>
</dbReference>
<dbReference type="EMBL" id="AP014965">
    <property type="protein sequence ID" value="BAT07575.1"/>
    <property type="molecule type" value="Genomic_DNA"/>
</dbReference>
<feature type="non-terminal residue" evidence="1">
    <location>
        <position position="1"/>
    </location>
</feature>
<evidence type="ECO:0000313" key="1">
    <source>
        <dbReference type="EMBL" id="BAT07575.1"/>
    </source>
</evidence>
<gene>
    <name evidence="1" type="ordered locus">Os09g0340400</name>
    <name evidence="1" type="ORF">OSNPB_090340400</name>
</gene>
<keyword evidence="2" id="KW-1185">Reference proteome</keyword>
<reference evidence="1 2" key="2">
    <citation type="journal article" date="2013" name="Plant Cell Physiol.">
        <title>Rice Annotation Project Database (RAP-DB): an integrative and interactive database for rice genomics.</title>
        <authorList>
            <person name="Sakai H."/>
            <person name="Lee S.S."/>
            <person name="Tanaka T."/>
            <person name="Numa H."/>
            <person name="Kim J."/>
            <person name="Kawahara Y."/>
            <person name="Wakimoto H."/>
            <person name="Yang C.C."/>
            <person name="Iwamoto M."/>
            <person name="Abe T."/>
            <person name="Yamada Y."/>
            <person name="Muto A."/>
            <person name="Inokuchi H."/>
            <person name="Ikemura T."/>
            <person name="Matsumoto T."/>
            <person name="Sasaki T."/>
            <person name="Itoh T."/>
        </authorList>
    </citation>
    <scope>NUCLEOTIDE SEQUENCE [LARGE SCALE GENOMIC DNA]</scope>
    <source>
        <strain evidence="2">cv. Nipponbare</strain>
    </source>
</reference>
<organism evidence="1 2">
    <name type="scientific">Oryza sativa subsp. japonica</name>
    <name type="common">Rice</name>
    <dbReference type="NCBI Taxonomy" id="39947"/>
    <lineage>
        <taxon>Eukaryota</taxon>
        <taxon>Viridiplantae</taxon>
        <taxon>Streptophyta</taxon>
        <taxon>Embryophyta</taxon>
        <taxon>Tracheophyta</taxon>
        <taxon>Spermatophyta</taxon>
        <taxon>Magnoliopsida</taxon>
        <taxon>Liliopsida</taxon>
        <taxon>Poales</taxon>
        <taxon>Poaceae</taxon>
        <taxon>BOP clade</taxon>
        <taxon>Oryzoideae</taxon>
        <taxon>Oryzeae</taxon>
        <taxon>Oryzinae</taxon>
        <taxon>Oryza</taxon>
        <taxon>Oryza sativa</taxon>
    </lineage>
</organism>
<dbReference type="OMA" id="MELWQKP"/>
<dbReference type="STRING" id="39947.A0A0P0XME9"/>
<dbReference type="ExpressionAtlas" id="A0A0P0XME9">
    <property type="expression patterns" value="baseline and differential"/>
</dbReference>
<dbReference type="AlphaFoldDB" id="A0A0P0XME9"/>
<protein>
    <submittedName>
        <fullName evidence="1">Os09g0340400 protein</fullName>
    </submittedName>
</protein>
<reference evidence="2" key="1">
    <citation type="journal article" date="2005" name="Nature">
        <title>The map-based sequence of the rice genome.</title>
        <authorList>
            <consortium name="International rice genome sequencing project (IRGSP)"/>
            <person name="Matsumoto T."/>
            <person name="Wu J."/>
            <person name="Kanamori H."/>
            <person name="Katayose Y."/>
            <person name="Fujisawa M."/>
            <person name="Namiki N."/>
            <person name="Mizuno H."/>
            <person name="Yamamoto K."/>
            <person name="Antonio B.A."/>
            <person name="Baba T."/>
            <person name="Sakata K."/>
            <person name="Nagamura Y."/>
            <person name="Aoki H."/>
            <person name="Arikawa K."/>
            <person name="Arita K."/>
            <person name="Bito T."/>
            <person name="Chiden Y."/>
            <person name="Fujitsuka N."/>
            <person name="Fukunaka R."/>
            <person name="Hamada M."/>
            <person name="Harada C."/>
            <person name="Hayashi A."/>
            <person name="Hijishita S."/>
            <person name="Honda M."/>
            <person name="Hosokawa S."/>
            <person name="Ichikawa Y."/>
            <person name="Idonuma A."/>
            <person name="Iijima M."/>
            <person name="Ikeda M."/>
            <person name="Ikeno M."/>
            <person name="Ito K."/>
            <person name="Ito S."/>
            <person name="Ito T."/>
            <person name="Ito Y."/>
            <person name="Ito Y."/>
            <person name="Iwabuchi A."/>
            <person name="Kamiya K."/>
            <person name="Karasawa W."/>
            <person name="Kurita K."/>
            <person name="Katagiri S."/>
            <person name="Kikuta A."/>
            <person name="Kobayashi H."/>
            <person name="Kobayashi N."/>
            <person name="Machita K."/>
            <person name="Maehara T."/>
            <person name="Masukawa M."/>
            <person name="Mizubayashi T."/>
            <person name="Mukai Y."/>
            <person name="Nagasaki H."/>
            <person name="Nagata Y."/>
            <person name="Naito S."/>
            <person name="Nakashima M."/>
            <person name="Nakama Y."/>
            <person name="Nakamichi Y."/>
            <person name="Nakamura M."/>
            <person name="Meguro A."/>
            <person name="Negishi M."/>
            <person name="Ohta I."/>
            <person name="Ohta T."/>
            <person name="Okamoto M."/>
            <person name="Ono N."/>
            <person name="Saji S."/>
            <person name="Sakaguchi M."/>
            <person name="Sakai K."/>
            <person name="Shibata M."/>
            <person name="Shimokawa T."/>
            <person name="Song J."/>
            <person name="Takazaki Y."/>
            <person name="Terasawa K."/>
            <person name="Tsugane M."/>
            <person name="Tsuji K."/>
            <person name="Ueda S."/>
            <person name="Waki K."/>
            <person name="Yamagata H."/>
            <person name="Yamamoto M."/>
            <person name="Yamamoto S."/>
            <person name="Yamane H."/>
            <person name="Yoshiki S."/>
            <person name="Yoshihara R."/>
            <person name="Yukawa K."/>
            <person name="Zhong H."/>
            <person name="Yano M."/>
            <person name="Yuan Q."/>
            <person name="Ouyang S."/>
            <person name="Liu J."/>
            <person name="Jones K.M."/>
            <person name="Gansberger K."/>
            <person name="Moffat K."/>
            <person name="Hill J."/>
            <person name="Bera J."/>
            <person name="Fadrosh D."/>
            <person name="Jin S."/>
            <person name="Johri S."/>
            <person name="Kim M."/>
            <person name="Overton L."/>
            <person name="Reardon M."/>
            <person name="Tsitrin T."/>
            <person name="Vuong H."/>
            <person name="Weaver B."/>
            <person name="Ciecko A."/>
            <person name="Tallon L."/>
            <person name="Jackson J."/>
            <person name="Pai G."/>
            <person name="Aken S.V."/>
            <person name="Utterback T."/>
            <person name="Reidmuller S."/>
            <person name="Feldblyum T."/>
            <person name="Hsiao J."/>
            <person name="Zismann V."/>
            <person name="Iobst S."/>
            <person name="de Vazeille A.R."/>
            <person name="Buell C.R."/>
            <person name="Ying K."/>
            <person name="Li Y."/>
            <person name="Lu T."/>
            <person name="Huang Y."/>
            <person name="Zhao Q."/>
            <person name="Feng Q."/>
            <person name="Zhang L."/>
            <person name="Zhu J."/>
            <person name="Weng Q."/>
            <person name="Mu J."/>
            <person name="Lu Y."/>
            <person name="Fan D."/>
            <person name="Liu Y."/>
            <person name="Guan J."/>
            <person name="Zhang Y."/>
            <person name="Yu S."/>
            <person name="Liu X."/>
            <person name="Zhang Y."/>
            <person name="Hong G."/>
            <person name="Han B."/>
            <person name="Choisne N."/>
            <person name="Demange N."/>
            <person name="Orjeda G."/>
            <person name="Samain S."/>
            <person name="Cattolico L."/>
            <person name="Pelletier E."/>
            <person name="Couloux A."/>
            <person name="Segurens B."/>
            <person name="Wincker P."/>
            <person name="D'Hont A."/>
            <person name="Scarpelli C."/>
            <person name="Weissenbach J."/>
            <person name="Salanoubat M."/>
            <person name="Quetier F."/>
            <person name="Yu Y."/>
            <person name="Kim H.R."/>
            <person name="Rambo T."/>
            <person name="Currie J."/>
            <person name="Collura K."/>
            <person name="Luo M."/>
            <person name="Yang T."/>
            <person name="Ammiraju J.S.S."/>
            <person name="Engler F."/>
            <person name="Soderlund C."/>
            <person name="Wing R.A."/>
            <person name="Palmer L.E."/>
            <person name="de la Bastide M."/>
            <person name="Spiegel L."/>
            <person name="Nascimento L."/>
            <person name="Zutavern T."/>
            <person name="O'Shaughnessy A."/>
            <person name="Dike S."/>
            <person name="Dedhia N."/>
            <person name="Preston R."/>
            <person name="Balija V."/>
            <person name="McCombie W.R."/>
            <person name="Chow T."/>
            <person name="Chen H."/>
            <person name="Chung M."/>
            <person name="Chen C."/>
            <person name="Shaw J."/>
            <person name="Wu H."/>
            <person name="Hsiao K."/>
            <person name="Chao Y."/>
            <person name="Chu M."/>
            <person name="Cheng C."/>
            <person name="Hour A."/>
            <person name="Lee P."/>
            <person name="Lin S."/>
            <person name="Lin Y."/>
            <person name="Liou J."/>
            <person name="Liu S."/>
            <person name="Hsing Y."/>
            <person name="Raghuvanshi S."/>
            <person name="Mohanty A."/>
            <person name="Bharti A.K."/>
            <person name="Gaur A."/>
            <person name="Gupta V."/>
            <person name="Kumar D."/>
            <person name="Ravi V."/>
            <person name="Vij S."/>
            <person name="Kapur A."/>
            <person name="Khurana P."/>
            <person name="Khurana P."/>
            <person name="Khurana J.P."/>
            <person name="Tyagi A.K."/>
            <person name="Gaikwad K."/>
            <person name="Singh A."/>
            <person name="Dalal V."/>
            <person name="Srivastava S."/>
            <person name="Dixit A."/>
            <person name="Pal A.K."/>
            <person name="Ghazi I.A."/>
            <person name="Yadav M."/>
            <person name="Pandit A."/>
            <person name="Bhargava A."/>
            <person name="Sureshbabu K."/>
            <person name="Batra K."/>
            <person name="Sharma T.R."/>
            <person name="Mohapatra T."/>
            <person name="Singh N.K."/>
            <person name="Messing J."/>
            <person name="Nelson A.B."/>
            <person name="Fuks G."/>
            <person name="Kavchok S."/>
            <person name="Keizer G."/>
            <person name="Linton E."/>
            <person name="Llaca V."/>
            <person name="Song R."/>
            <person name="Tanyolac B."/>
            <person name="Young S."/>
            <person name="Ho-Il K."/>
            <person name="Hahn J.H."/>
            <person name="Sangsakoo G."/>
            <person name="Vanavichit A."/>
            <person name="de Mattos Luiz.A.T."/>
            <person name="Zimmer P.D."/>
            <person name="Malone G."/>
            <person name="Dellagostin O."/>
            <person name="de Oliveira A.C."/>
            <person name="Bevan M."/>
            <person name="Bancroft I."/>
            <person name="Minx P."/>
            <person name="Cordum H."/>
            <person name="Wilson R."/>
            <person name="Cheng Z."/>
            <person name="Jin W."/>
            <person name="Jiang J."/>
            <person name="Leong S.A."/>
            <person name="Iwama H."/>
            <person name="Gojobori T."/>
            <person name="Itoh T."/>
            <person name="Niimura Y."/>
            <person name="Fujii Y."/>
            <person name="Habara T."/>
            <person name="Sakai H."/>
            <person name="Sato Y."/>
            <person name="Wilson G."/>
            <person name="Kumar K."/>
            <person name="McCouch S."/>
            <person name="Juretic N."/>
            <person name="Hoen D."/>
            <person name="Wright S."/>
            <person name="Bruskiewich R."/>
            <person name="Bureau T."/>
            <person name="Miyao A."/>
            <person name="Hirochika H."/>
            <person name="Nishikawa T."/>
            <person name="Kadowaki K."/>
            <person name="Sugiura M."/>
            <person name="Burr B."/>
            <person name="Sasaki T."/>
        </authorList>
    </citation>
    <scope>NUCLEOTIDE SEQUENCE [LARGE SCALE GENOMIC DNA]</scope>
    <source>
        <strain evidence="2">cv. Nipponbare</strain>
    </source>
</reference>